<keyword evidence="3" id="KW-1185">Reference proteome</keyword>
<dbReference type="SUPFAM" id="SSF53271">
    <property type="entry name" value="PRTase-like"/>
    <property type="match status" value="1"/>
</dbReference>
<reference evidence="3" key="1">
    <citation type="submission" date="2016-10" db="EMBL/GenBank/DDBJ databases">
        <authorList>
            <person name="Varghese N."/>
            <person name="Submissions S."/>
        </authorList>
    </citation>
    <scope>NUCLEOTIDE SEQUENCE [LARGE SCALE GENOMIC DNA]</scope>
    <source>
        <strain evidence="3">CGMCC 1.11101</strain>
    </source>
</reference>
<dbReference type="EMBL" id="FOVM01000002">
    <property type="protein sequence ID" value="SFN54768.1"/>
    <property type="molecule type" value="Genomic_DNA"/>
</dbReference>
<dbReference type="OrthoDB" id="9810066at2"/>
<gene>
    <name evidence="2" type="ORF">SAMN05216219_1153</name>
</gene>
<dbReference type="Proteomes" id="UP000198867">
    <property type="component" value="Unassembled WGS sequence"/>
</dbReference>
<accession>A0A1I4ZX30</accession>
<dbReference type="InterPro" id="IPR000836">
    <property type="entry name" value="PRTase_dom"/>
</dbReference>
<sequence>MRNEFQNREDAGRRLARRLTGFHTGDVVVLGLPRGGVPVAAEVAAALNAPLDVIVVRKLGVPFQPEVAMGAIGERGVRVLDGELIAALGITPAQIDQVEEKERATLAHRSALLHSGSEGVDLTGHTALIVDDGIATGATTSAACRVARALGAARVIVAAPVGGPDAVHRVRDADEVLCLIQPRDFRAVGEHYRDFDQTSEAEVVEHLDNARRRMAGEHR</sequence>
<dbReference type="Pfam" id="PF00156">
    <property type="entry name" value="Pribosyltran"/>
    <property type="match status" value="1"/>
</dbReference>
<dbReference type="AlphaFoldDB" id="A0A1I4ZX30"/>
<evidence type="ECO:0000313" key="3">
    <source>
        <dbReference type="Proteomes" id="UP000198867"/>
    </source>
</evidence>
<feature type="domain" description="Phosphoribosyltransferase" evidence="1">
    <location>
        <begin position="7"/>
        <end position="180"/>
    </location>
</feature>
<name>A0A1I4ZX30_9MICO</name>
<dbReference type="STRING" id="995034.SAMN05216219_1153"/>
<dbReference type="CDD" id="cd06223">
    <property type="entry name" value="PRTases_typeI"/>
    <property type="match status" value="1"/>
</dbReference>
<dbReference type="GO" id="GO:0016740">
    <property type="term" value="F:transferase activity"/>
    <property type="evidence" value="ECO:0007669"/>
    <property type="project" value="UniProtKB-KW"/>
</dbReference>
<proteinExistence type="predicted"/>
<dbReference type="RefSeq" id="WP_090709602.1">
    <property type="nucleotide sequence ID" value="NZ_FOVM01000002.1"/>
</dbReference>
<organism evidence="2 3">
    <name type="scientific">Mycetocola miduiensis</name>
    <dbReference type="NCBI Taxonomy" id="995034"/>
    <lineage>
        <taxon>Bacteria</taxon>
        <taxon>Bacillati</taxon>
        <taxon>Actinomycetota</taxon>
        <taxon>Actinomycetes</taxon>
        <taxon>Micrococcales</taxon>
        <taxon>Microbacteriaceae</taxon>
        <taxon>Mycetocola</taxon>
    </lineage>
</organism>
<dbReference type="Gene3D" id="3.40.50.2020">
    <property type="match status" value="1"/>
</dbReference>
<evidence type="ECO:0000313" key="2">
    <source>
        <dbReference type="EMBL" id="SFN54768.1"/>
    </source>
</evidence>
<evidence type="ECO:0000259" key="1">
    <source>
        <dbReference type="Pfam" id="PF00156"/>
    </source>
</evidence>
<protein>
    <submittedName>
        <fullName evidence="2">Putative phosphoribosyl transferase</fullName>
    </submittedName>
</protein>
<dbReference type="Gene3D" id="3.30.1310.20">
    <property type="entry name" value="PRTase-like"/>
    <property type="match status" value="1"/>
</dbReference>
<keyword evidence="2" id="KW-0808">Transferase</keyword>
<dbReference type="InterPro" id="IPR029057">
    <property type="entry name" value="PRTase-like"/>
</dbReference>